<reference evidence="5" key="1">
    <citation type="submission" date="2022-11" db="UniProtKB">
        <authorList>
            <consortium name="WormBaseParasite"/>
        </authorList>
    </citation>
    <scope>IDENTIFICATION</scope>
</reference>
<proteinExistence type="inferred from homology"/>
<dbReference type="EC" id="2.7.7.48" evidence="1"/>
<dbReference type="PANTHER" id="PTHR23079">
    <property type="entry name" value="RNA-DEPENDENT RNA POLYMERASE"/>
    <property type="match status" value="1"/>
</dbReference>
<dbReference type="InterPro" id="IPR057596">
    <property type="entry name" value="RDRP_core"/>
</dbReference>
<comment type="catalytic activity">
    <reaction evidence="1">
        <text>RNA(n) + a ribonucleoside 5'-triphosphate = RNA(n+1) + diphosphate</text>
        <dbReference type="Rhea" id="RHEA:21248"/>
        <dbReference type="Rhea" id="RHEA-COMP:14527"/>
        <dbReference type="Rhea" id="RHEA-COMP:17342"/>
        <dbReference type="ChEBI" id="CHEBI:33019"/>
        <dbReference type="ChEBI" id="CHEBI:61557"/>
        <dbReference type="ChEBI" id="CHEBI:140395"/>
        <dbReference type="EC" id="2.7.7.48"/>
    </reaction>
</comment>
<evidence type="ECO:0000313" key="4">
    <source>
        <dbReference type="Proteomes" id="UP000887540"/>
    </source>
</evidence>
<accession>A0A914E7J0</accession>
<sequence length="521" mass="60324">MINNIQPAQEIFVESVSSIVTERNDENDLRYEYTLKIFARDLPSKFMPLLEYFKKCMKDASQTFLAEFNLTLNFSFMVMSNEFAPEEFCAAHLDLPTLSIHFGNIVENSTFLNHRCVQTKVDDVNLKVINRILGAEGHNNKRNVTFTNMEHDKRMLIVKFPFIKRLGDPNNRKSKFDATVALYTKYQNFRRIIVDIQKIGSQNKFELKIYFTLFAPMTIKMRKFDMGIPAQNNNTNYCDLNQLAGLLSRGSIIKDQLLKSNASRDEFLVALLENYDKDKRLTLEAMERLLITVDDKLELGNITTLFKKIMAAIQNDRDQLEKIYENHVQEGYVRVRKIIITPTRTLYALPELLMSNRVLRKLDKNGQKTLRVVFRDEDSGRPYRNNVGDFFIDTIFHGFLLNGINVAGKHFRFLGCSNSQLRDNGCYFYEGTQEDIVKIRKDLGRFKLSSVPELMSRMGQCFTQAKEVFVELKRYQYNTVPDILGGLKSVNKHYEFSDGVGVISYSLAKKIAEELDSISRV</sequence>
<evidence type="ECO:0000313" key="5">
    <source>
        <dbReference type="WBParaSite" id="ACRNAN_scaffold588.g11236.t1"/>
    </source>
</evidence>
<comment type="similarity">
    <text evidence="1">Belongs to the RdRP family.</text>
</comment>
<dbReference type="AlphaFoldDB" id="A0A914E7J0"/>
<feature type="domain" description="RDRP core" evidence="2">
    <location>
        <begin position="340"/>
        <end position="516"/>
    </location>
</feature>
<dbReference type="PANTHER" id="PTHR23079:SF57">
    <property type="entry name" value="RNA-DIRECTED RNA POLYMERASE"/>
    <property type="match status" value="1"/>
</dbReference>
<dbReference type="WBParaSite" id="ACRNAN_scaffold588.g11236.t1">
    <property type="protein sequence ID" value="ACRNAN_scaffold588.g11236.t1"/>
    <property type="gene ID" value="ACRNAN_scaffold588.g11236"/>
</dbReference>
<keyword evidence="1" id="KW-0808">Transferase</keyword>
<keyword evidence="1" id="KW-0548">Nucleotidyltransferase</keyword>
<dbReference type="Pfam" id="PF05183">
    <property type="entry name" value="RdRP"/>
    <property type="match status" value="1"/>
</dbReference>
<dbReference type="InterPro" id="IPR057493">
    <property type="entry name" value="PH_RdRP-assoc"/>
</dbReference>
<dbReference type="Pfam" id="PF25359">
    <property type="entry name" value="PH_met_RdRP"/>
    <property type="match status" value="1"/>
</dbReference>
<evidence type="ECO:0000259" key="3">
    <source>
        <dbReference type="Pfam" id="PF25359"/>
    </source>
</evidence>
<evidence type="ECO:0000256" key="1">
    <source>
        <dbReference type="RuleBase" id="RU363098"/>
    </source>
</evidence>
<name>A0A914E7J0_9BILA</name>
<dbReference type="GO" id="GO:0003968">
    <property type="term" value="F:RNA-directed RNA polymerase activity"/>
    <property type="evidence" value="ECO:0007669"/>
    <property type="project" value="UniProtKB-KW"/>
</dbReference>
<dbReference type="GO" id="GO:0031380">
    <property type="term" value="C:nuclear RNA-directed RNA polymerase complex"/>
    <property type="evidence" value="ECO:0007669"/>
    <property type="project" value="TreeGrafter"/>
</dbReference>
<keyword evidence="4" id="KW-1185">Reference proteome</keyword>
<organism evidence="4 5">
    <name type="scientific">Acrobeloides nanus</name>
    <dbReference type="NCBI Taxonomy" id="290746"/>
    <lineage>
        <taxon>Eukaryota</taxon>
        <taxon>Metazoa</taxon>
        <taxon>Ecdysozoa</taxon>
        <taxon>Nematoda</taxon>
        <taxon>Chromadorea</taxon>
        <taxon>Rhabditida</taxon>
        <taxon>Tylenchina</taxon>
        <taxon>Cephalobomorpha</taxon>
        <taxon>Cephaloboidea</taxon>
        <taxon>Cephalobidae</taxon>
        <taxon>Acrobeloides</taxon>
    </lineage>
</organism>
<dbReference type="GO" id="GO:0030422">
    <property type="term" value="P:siRNA processing"/>
    <property type="evidence" value="ECO:0007669"/>
    <property type="project" value="TreeGrafter"/>
</dbReference>
<keyword evidence="1" id="KW-0696">RNA-directed RNA polymerase</keyword>
<dbReference type="InterPro" id="IPR007855">
    <property type="entry name" value="RDRP"/>
</dbReference>
<evidence type="ECO:0000259" key="2">
    <source>
        <dbReference type="Pfam" id="PF05183"/>
    </source>
</evidence>
<dbReference type="GO" id="GO:0003723">
    <property type="term" value="F:RNA binding"/>
    <property type="evidence" value="ECO:0007669"/>
    <property type="project" value="UniProtKB-KW"/>
</dbReference>
<keyword evidence="1" id="KW-0694">RNA-binding</keyword>
<dbReference type="Proteomes" id="UP000887540">
    <property type="component" value="Unplaced"/>
</dbReference>
<protein>
    <recommendedName>
        <fullName evidence="1">RNA-dependent RNA polymerase</fullName>
        <ecNumber evidence="1">2.7.7.48</ecNumber>
    </recommendedName>
</protein>
<feature type="domain" description="PH-like" evidence="3">
    <location>
        <begin position="89"/>
        <end position="235"/>
    </location>
</feature>